<dbReference type="Proteomes" id="UP000324222">
    <property type="component" value="Unassembled WGS sequence"/>
</dbReference>
<evidence type="ECO:0000313" key="2">
    <source>
        <dbReference type="EMBL" id="MPC42777.1"/>
    </source>
</evidence>
<comment type="caution">
    <text evidence="2">The sequence shown here is derived from an EMBL/GenBank/DDBJ whole genome shotgun (WGS) entry which is preliminary data.</text>
</comment>
<evidence type="ECO:0000313" key="3">
    <source>
        <dbReference type="Proteomes" id="UP000324222"/>
    </source>
</evidence>
<gene>
    <name evidence="2" type="ORF">E2C01_036408</name>
</gene>
<sequence>MHFPDSSANYPIRPASQTSTFPSHSTARHRRRLLLFPSRLHLHHSTSCSPDLPTLCIFSTLLLTTPLSRPLNSHSPQPPRFVFQIHFNTPPAPPAPSSFGLIHTFSFLSPLFTVS</sequence>
<dbReference type="EMBL" id="VSRR010005565">
    <property type="protein sequence ID" value="MPC42777.1"/>
    <property type="molecule type" value="Genomic_DNA"/>
</dbReference>
<protein>
    <submittedName>
        <fullName evidence="2">Uncharacterized protein</fullName>
    </submittedName>
</protein>
<reference evidence="2 3" key="1">
    <citation type="submission" date="2019-05" db="EMBL/GenBank/DDBJ databases">
        <title>Another draft genome of Portunus trituberculatus and its Hox gene families provides insights of decapod evolution.</title>
        <authorList>
            <person name="Jeong J.-H."/>
            <person name="Song I."/>
            <person name="Kim S."/>
            <person name="Choi T."/>
            <person name="Kim D."/>
            <person name="Ryu S."/>
            <person name="Kim W."/>
        </authorList>
    </citation>
    <scope>NUCLEOTIDE SEQUENCE [LARGE SCALE GENOMIC DNA]</scope>
    <source>
        <tissue evidence="2">Muscle</tissue>
    </source>
</reference>
<evidence type="ECO:0000256" key="1">
    <source>
        <dbReference type="SAM" id="MobiDB-lite"/>
    </source>
</evidence>
<name>A0A5B7FB36_PORTR</name>
<organism evidence="2 3">
    <name type="scientific">Portunus trituberculatus</name>
    <name type="common">Swimming crab</name>
    <name type="synonym">Neptunus trituberculatus</name>
    <dbReference type="NCBI Taxonomy" id="210409"/>
    <lineage>
        <taxon>Eukaryota</taxon>
        <taxon>Metazoa</taxon>
        <taxon>Ecdysozoa</taxon>
        <taxon>Arthropoda</taxon>
        <taxon>Crustacea</taxon>
        <taxon>Multicrustacea</taxon>
        <taxon>Malacostraca</taxon>
        <taxon>Eumalacostraca</taxon>
        <taxon>Eucarida</taxon>
        <taxon>Decapoda</taxon>
        <taxon>Pleocyemata</taxon>
        <taxon>Brachyura</taxon>
        <taxon>Eubrachyura</taxon>
        <taxon>Portunoidea</taxon>
        <taxon>Portunidae</taxon>
        <taxon>Portuninae</taxon>
        <taxon>Portunus</taxon>
    </lineage>
</organism>
<feature type="region of interest" description="Disordered" evidence="1">
    <location>
        <begin position="1"/>
        <end position="26"/>
    </location>
</feature>
<dbReference type="AlphaFoldDB" id="A0A5B7FB36"/>
<proteinExistence type="predicted"/>
<keyword evidence="3" id="KW-1185">Reference proteome</keyword>
<feature type="compositionally biased region" description="Polar residues" evidence="1">
    <location>
        <begin position="15"/>
        <end position="25"/>
    </location>
</feature>
<accession>A0A5B7FB36</accession>